<proteinExistence type="predicted"/>
<dbReference type="EMBL" id="MN695391">
    <property type="protein sequence ID" value="QVX24254.1"/>
    <property type="molecule type" value="Genomic_RNA"/>
</dbReference>
<evidence type="ECO:0000313" key="1">
    <source>
        <dbReference type="EMBL" id="QVX24254.1"/>
    </source>
</evidence>
<organism evidence="1">
    <name type="scientific">Feline coronavirus</name>
    <dbReference type="NCBI Taxonomy" id="12663"/>
    <lineage>
        <taxon>Viruses</taxon>
        <taxon>Riboviria</taxon>
        <taxon>Orthornavirae</taxon>
        <taxon>Pisuviricota</taxon>
        <taxon>Pisoniviricetes</taxon>
        <taxon>Nidovirales</taxon>
        <taxon>Cornidovirineae</taxon>
        <taxon>Coronaviridae</taxon>
        <taxon>Orthocoronavirinae</taxon>
        <taxon>Alphacoronavirus</taxon>
        <taxon>Tegacovirus</taxon>
        <taxon>Alphacoronavirus suis</taxon>
        <taxon>Alphacoronavirus 1</taxon>
    </lineage>
</organism>
<protein>
    <submittedName>
        <fullName evidence="1">Truncated accessory 3c protein</fullName>
    </submittedName>
</protein>
<name>A0A8E7IM00_9ALPC</name>
<reference evidence="1" key="1">
    <citation type="submission" date="2019-11" db="EMBL/GenBank/DDBJ databases">
        <authorList>
            <person name="Lepoder S."/>
        </authorList>
    </citation>
    <scope>NUCLEOTIDE SEQUENCE</scope>
    <source>
        <strain evidence="1">Cat_286</strain>
    </source>
</reference>
<sequence>MIGGLFLNTLSFIATNQHVVVNNTPHVNTIVQ</sequence>
<accession>A0A8E7IM00</accession>